<keyword evidence="1" id="KW-0489">Methyltransferase</keyword>
<accession>A0A7X0H478</accession>
<comment type="caution">
    <text evidence="1">The sequence shown here is derived from an EMBL/GenBank/DDBJ whole genome shotgun (WGS) entry which is preliminary data.</text>
</comment>
<dbReference type="GO" id="GO:0008168">
    <property type="term" value="F:methyltransferase activity"/>
    <property type="evidence" value="ECO:0007669"/>
    <property type="project" value="UniProtKB-KW"/>
</dbReference>
<gene>
    <name evidence="1" type="ORF">HNQ40_000799</name>
</gene>
<dbReference type="CDD" id="cd02440">
    <property type="entry name" value="AdoMet_MTases"/>
    <property type="match status" value="1"/>
</dbReference>
<name>A0A7X0H478_9BACT</name>
<dbReference type="SUPFAM" id="SSF53335">
    <property type="entry name" value="S-adenosyl-L-methionine-dependent methyltransferases"/>
    <property type="match status" value="1"/>
</dbReference>
<evidence type="ECO:0000313" key="1">
    <source>
        <dbReference type="EMBL" id="MBB6428993.1"/>
    </source>
</evidence>
<keyword evidence="2" id="KW-1185">Reference proteome</keyword>
<dbReference type="EMBL" id="JACHGY010000001">
    <property type="protein sequence ID" value="MBB6428993.1"/>
    <property type="molecule type" value="Genomic_DNA"/>
</dbReference>
<sequence length="210" mass="23022">MTAPGIGDREYFEHWYADRDASFYAPILAHVLRHSTPGPVLDLGAGTGLLVELAQQWGLDCRGYEGSPDAVAIGHRRVPALPLAQHTLGEPLPEADASVQSIVMNQVIEHLEVERGRAALADALRVLRPGGMIYIASPCRHNPAERGRDATDQHLYVPSELRGALEAVGFERVVSMDAPMKWPGCHLLWNLFNRPDRLCATATCRGYKPA</sequence>
<reference evidence="1 2" key="1">
    <citation type="submission" date="2020-08" db="EMBL/GenBank/DDBJ databases">
        <title>Genomic Encyclopedia of Type Strains, Phase IV (KMG-IV): sequencing the most valuable type-strain genomes for metagenomic binning, comparative biology and taxonomic classification.</title>
        <authorList>
            <person name="Goeker M."/>
        </authorList>
    </citation>
    <scope>NUCLEOTIDE SEQUENCE [LARGE SCALE GENOMIC DNA]</scope>
    <source>
        <strain evidence="1 2">DSM 103725</strain>
    </source>
</reference>
<dbReference type="RefSeq" id="WP_184676595.1">
    <property type="nucleotide sequence ID" value="NZ_JACHGY010000001.1"/>
</dbReference>
<dbReference type="AlphaFoldDB" id="A0A7X0H478"/>
<dbReference type="Proteomes" id="UP000541810">
    <property type="component" value="Unassembled WGS sequence"/>
</dbReference>
<protein>
    <submittedName>
        <fullName evidence="1">SAM-dependent methyltransferase</fullName>
    </submittedName>
</protein>
<organism evidence="1 2">
    <name type="scientific">Algisphaera agarilytica</name>
    <dbReference type="NCBI Taxonomy" id="1385975"/>
    <lineage>
        <taxon>Bacteria</taxon>
        <taxon>Pseudomonadati</taxon>
        <taxon>Planctomycetota</taxon>
        <taxon>Phycisphaerae</taxon>
        <taxon>Phycisphaerales</taxon>
        <taxon>Phycisphaeraceae</taxon>
        <taxon>Algisphaera</taxon>
    </lineage>
</organism>
<keyword evidence="1" id="KW-0808">Transferase</keyword>
<dbReference type="GO" id="GO:0032259">
    <property type="term" value="P:methylation"/>
    <property type="evidence" value="ECO:0007669"/>
    <property type="project" value="UniProtKB-KW"/>
</dbReference>
<dbReference type="Pfam" id="PF13489">
    <property type="entry name" value="Methyltransf_23"/>
    <property type="match status" value="1"/>
</dbReference>
<dbReference type="InterPro" id="IPR029063">
    <property type="entry name" value="SAM-dependent_MTases_sf"/>
</dbReference>
<dbReference type="PANTHER" id="PTHR43861">
    <property type="entry name" value="TRANS-ACONITATE 2-METHYLTRANSFERASE-RELATED"/>
    <property type="match status" value="1"/>
</dbReference>
<dbReference type="Gene3D" id="3.40.50.150">
    <property type="entry name" value="Vaccinia Virus protein VP39"/>
    <property type="match status" value="1"/>
</dbReference>
<evidence type="ECO:0000313" key="2">
    <source>
        <dbReference type="Proteomes" id="UP000541810"/>
    </source>
</evidence>
<proteinExistence type="predicted"/>